<organism evidence="3 4">
    <name type="scientific">Tilletiaria anomala (strain ATCC 24038 / CBS 436.72 / UBC 951)</name>
    <dbReference type="NCBI Taxonomy" id="1037660"/>
    <lineage>
        <taxon>Eukaryota</taxon>
        <taxon>Fungi</taxon>
        <taxon>Dikarya</taxon>
        <taxon>Basidiomycota</taxon>
        <taxon>Ustilaginomycotina</taxon>
        <taxon>Exobasidiomycetes</taxon>
        <taxon>Georgefischeriales</taxon>
        <taxon>Tilletiariaceae</taxon>
        <taxon>Tilletiaria</taxon>
    </lineage>
</organism>
<reference evidence="3 4" key="1">
    <citation type="submission" date="2014-05" db="EMBL/GenBank/DDBJ databases">
        <title>Draft genome sequence of a rare smut relative, Tilletiaria anomala UBC 951.</title>
        <authorList>
            <consortium name="DOE Joint Genome Institute"/>
            <person name="Toome M."/>
            <person name="Kuo A."/>
            <person name="Henrissat B."/>
            <person name="Lipzen A."/>
            <person name="Tritt A."/>
            <person name="Yoshinaga Y."/>
            <person name="Zane M."/>
            <person name="Barry K."/>
            <person name="Grigoriev I.V."/>
            <person name="Spatafora J.W."/>
            <person name="Aimea M.C."/>
        </authorList>
    </citation>
    <scope>NUCLEOTIDE SEQUENCE [LARGE SCALE GENOMIC DNA]</scope>
    <source>
        <strain evidence="3 4">UBC 951</strain>
    </source>
</reference>
<dbReference type="GeneID" id="25265918"/>
<evidence type="ECO:0000256" key="1">
    <source>
        <dbReference type="SAM" id="MobiDB-lite"/>
    </source>
</evidence>
<evidence type="ECO:0000313" key="4">
    <source>
        <dbReference type="Proteomes" id="UP000027361"/>
    </source>
</evidence>
<dbReference type="CDD" id="cd23814">
    <property type="entry name" value="UEV_AKTIP"/>
    <property type="match status" value="1"/>
</dbReference>
<feature type="domain" description="UBC core" evidence="2">
    <location>
        <begin position="1"/>
        <end position="158"/>
    </location>
</feature>
<dbReference type="OMA" id="TGHCPLG"/>
<accession>A0A066WCZ2</accession>
<protein>
    <recommendedName>
        <fullName evidence="2">UBC core domain-containing protein</fullName>
    </recommendedName>
</protein>
<dbReference type="PROSITE" id="PS50127">
    <property type="entry name" value="UBC_2"/>
    <property type="match status" value="1"/>
</dbReference>
<gene>
    <name evidence="3" type="ORF">K437DRAFT_267283</name>
</gene>
<dbReference type="SUPFAM" id="SSF54495">
    <property type="entry name" value="UBC-like"/>
    <property type="match status" value="1"/>
</dbReference>
<dbReference type="HOGENOM" id="CLU_092140_0_0_1"/>
<dbReference type="RefSeq" id="XP_013244503.1">
    <property type="nucleotide sequence ID" value="XM_013389049.1"/>
</dbReference>
<feature type="compositionally biased region" description="Polar residues" evidence="1">
    <location>
        <begin position="166"/>
        <end position="176"/>
    </location>
</feature>
<dbReference type="InterPro" id="IPR000608">
    <property type="entry name" value="UBC"/>
</dbReference>
<dbReference type="Proteomes" id="UP000027361">
    <property type="component" value="Unassembled WGS sequence"/>
</dbReference>
<dbReference type="InterPro" id="IPR016135">
    <property type="entry name" value="UBQ-conjugating_enzyme/RWD"/>
</dbReference>
<dbReference type="OrthoDB" id="5596422at2759"/>
<keyword evidence="4" id="KW-1185">Reference proteome</keyword>
<dbReference type="EMBL" id="JMSN01000019">
    <property type="protein sequence ID" value="KDN50378.1"/>
    <property type="molecule type" value="Genomic_DNA"/>
</dbReference>
<evidence type="ECO:0000259" key="2">
    <source>
        <dbReference type="PROSITE" id="PS50127"/>
    </source>
</evidence>
<proteinExistence type="predicted"/>
<feature type="region of interest" description="Disordered" evidence="1">
    <location>
        <begin position="166"/>
        <end position="220"/>
    </location>
</feature>
<dbReference type="SMART" id="SM00212">
    <property type="entry name" value="UBCc"/>
    <property type="match status" value="1"/>
</dbReference>
<dbReference type="STRING" id="1037660.A0A066WCZ2"/>
<evidence type="ECO:0000313" key="3">
    <source>
        <dbReference type="EMBL" id="KDN50378.1"/>
    </source>
</evidence>
<dbReference type="Gene3D" id="3.10.110.10">
    <property type="entry name" value="Ubiquitin Conjugating Enzyme"/>
    <property type="match status" value="1"/>
</dbReference>
<comment type="caution">
    <text evidence="3">The sequence shown here is derived from an EMBL/GenBank/DDBJ whole genome shotgun (WGS) entry which is preliminary data.</text>
</comment>
<dbReference type="Pfam" id="PF00179">
    <property type="entry name" value="UQ_con"/>
    <property type="match status" value="1"/>
</dbReference>
<dbReference type="InParanoid" id="A0A066WCZ2"/>
<sequence>MELNTWPFIRAQLREPKNITPGVYIIPDEANLLTWHGVIFVRRGPYAGGIFRFDIHFLPSFLSGTAVPDVIFPPTLLHPLVDATTFRLSLLPRFSSASNATAEAWNACRNSSVNLLRYIRDAFTVKVLNEVSERQAANKDVYAMYRTNHELFLKLASQSKHLSTSSDALYDSNSGSGLPGPGRQGAAARSEPDAAVTAEGVRAGGSNDPDDGRGPGISFKALGEEEYERIKTAVLGVS</sequence>
<name>A0A066WCZ2_TILAU</name>
<dbReference type="AlphaFoldDB" id="A0A066WCZ2"/>